<dbReference type="EMBL" id="MFLV01000014">
    <property type="protein sequence ID" value="OGG71576.1"/>
    <property type="molecule type" value="Genomic_DNA"/>
</dbReference>
<dbReference type="STRING" id="1798508.A3A35_01760"/>
<sequence>MNPEEKQLLQETFRLSQENNQLLRRIRRSLALSNVMSILYYALIIGVPIVLYYYFLQPYVSQLFEYYRNIQGGTEQAQGIAEQLHNNSWLGELLKKFGL</sequence>
<dbReference type="Proteomes" id="UP000179115">
    <property type="component" value="Unassembled WGS sequence"/>
</dbReference>
<reference evidence="2 3" key="1">
    <citation type="journal article" date="2016" name="Nat. Commun.">
        <title>Thousands of microbial genomes shed light on interconnected biogeochemical processes in an aquifer system.</title>
        <authorList>
            <person name="Anantharaman K."/>
            <person name="Brown C.T."/>
            <person name="Hug L.A."/>
            <person name="Sharon I."/>
            <person name="Castelle C.J."/>
            <person name="Probst A.J."/>
            <person name="Thomas B.C."/>
            <person name="Singh A."/>
            <person name="Wilkins M.J."/>
            <person name="Karaoz U."/>
            <person name="Brodie E.L."/>
            <person name="Williams K.H."/>
            <person name="Hubbard S.S."/>
            <person name="Banfield J.F."/>
        </authorList>
    </citation>
    <scope>NUCLEOTIDE SEQUENCE [LARGE SCALE GENOMIC DNA]</scope>
</reference>
<evidence type="ECO:0000313" key="2">
    <source>
        <dbReference type="EMBL" id="OGG71576.1"/>
    </source>
</evidence>
<comment type="caution">
    <text evidence="2">The sequence shown here is derived from an EMBL/GenBank/DDBJ whole genome shotgun (WGS) entry which is preliminary data.</text>
</comment>
<proteinExistence type="predicted"/>
<name>A0A1F6ED54_9BACT</name>
<keyword evidence="1" id="KW-0472">Membrane</keyword>
<keyword evidence="1" id="KW-0812">Transmembrane</keyword>
<gene>
    <name evidence="2" type="ORF">A3A35_01760</name>
</gene>
<keyword evidence="1" id="KW-1133">Transmembrane helix</keyword>
<evidence type="ECO:0000256" key="1">
    <source>
        <dbReference type="SAM" id="Phobius"/>
    </source>
</evidence>
<evidence type="ECO:0000313" key="3">
    <source>
        <dbReference type="Proteomes" id="UP000179115"/>
    </source>
</evidence>
<protein>
    <submittedName>
        <fullName evidence="2">Uncharacterized protein</fullName>
    </submittedName>
</protein>
<organism evidence="2 3">
    <name type="scientific">Candidatus Kaiserbacteria bacterium RIFCSPLOWO2_01_FULL_51_21</name>
    <dbReference type="NCBI Taxonomy" id="1798508"/>
    <lineage>
        <taxon>Bacteria</taxon>
        <taxon>Candidatus Kaiseribacteriota</taxon>
    </lineage>
</organism>
<feature type="transmembrane region" description="Helical" evidence="1">
    <location>
        <begin position="30"/>
        <end position="55"/>
    </location>
</feature>
<accession>A0A1F6ED54</accession>
<dbReference type="AlphaFoldDB" id="A0A1F6ED54"/>